<dbReference type="Pfam" id="PF08291">
    <property type="entry name" value="Peptidase_M15_3"/>
    <property type="match status" value="1"/>
</dbReference>
<dbReference type="Gene3D" id="3.30.1380.10">
    <property type="match status" value="1"/>
</dbReference>
<evidence type="ECO:0000313" key="3">
    <source>
        <dbReference type="EMBL" id="RRS02725.1"/>
    </source>
</evidence>
<dbReference type="InterPro" id="IPR013230">
    <property type="entry name" value="Peptidase_M15A_C"/>
</dbReference>
<sequence length="193" mass="22238">MNRLFLFLLLILPCHWAWAHEARTDALFEQWRTGREAQVQAFEAFLRGEQLSDVIPLAHLLRTASDWQRCRADPFEVPPPSNWPDVASTLRLVAELKRRQLLPPFEVHSAYRNPALNECAHGAEQSAHKTHFALDIVTAGDQSAWLASLCQFWRNEGQRWHMGLSRYSSGRIHIDTKRYRTWGNIGKAPLCAQ</sequence>
<protein>
    <submittedName>
        <fullName evidence="3">Peptidase M15</fullName>
    </submittedName>
</protein>
<proteinExistence type="predicted"/>
<feature type="signal peptide" evidence="1">
    <location>
        <begin position="1"/>
        <end position="19"/>
    </location>
</feature>
<feature type="domain" description="Peptidase M15A C-terminal" evidence="2">
    <location>
        <begin position="86"/>
        <end position="175"/>
    </location>
</feature>
<gene>
    <name evidence="3" type="ORF">EIP75_19280</name>
</gene>
<dbReference type="OrthoDB" id="6695647at2"/>
<dbReference type="AlphaFoldDB" id="A0A426V791"/>
<feature type="chain" id="PRO_5019043599" evidence="1">
    <location>
        <begin position="20"/>
        <end position="193"/>
    </location>
</feature>
<keyword evidence="4" id="KW-1185">Reference proteome</keyword>
<dbReference type="InterPro" id="IPR009045">
    <property type="entry name" value="Zn_M74/Hedgehog-like"/>
</dbReference>
<dbReference type="SUPFAM" id="SSF55166">
    <property type="entry name" value="Hedgehog/DD-peptidase"/>
    <property type="match status" value="1"/>
</dbReference>
<dbReference type="Proteomes" id="UP000269265">
    <property type="component" value="Unassembled WGS sequence"/>
</dbReference>
<evidence type="ECO:0000313" key="4">
    <source>
        <dbReference type="Proteomes" id="UP000269265"/>
    </source>
</evidence>
<keyword evidence="1" id="KW-0732">Signal</keyword>
<evidence type="ECO:0000259" key="2">
    <source>
        <dbReference type="Pfam" id="PF08291"/>
    </source>
</evidence>
<accession>A0A426V791</accession>
<evidence type="ECO:0000256" key="1">
    <source>
        <dbReference type="SAM" id="SignalP"/>
    </source>
</evidence>
<name>A0A426V791_9BURK</name>
<comment type="caution">
    <text evidence="3">The sequence shown here is derived from an EMBL/GenBank/DDBJ whole genome shotgun (WGS) entry which is preliminary data.</text>
</comment>
<reference evidence="3 4" key="1">
    <citation type="submission" date="2018-12" db="EMBL/GenBank/DDBJ databases">
        <title>The whole draft genome of Aquabacterium sp. SJQ9.</title>
        <authorList>
            <person name="Sun L."/>
            <person name="Gao X."/>
            <person name="Chen W."/>
            <person name="Huang K."/>
        </authorList>
    </citation>
    <scope>NUCLEOTIDE SEQUENCE [LARGE SCALE GENOMIC DNA]</scope>
    <source>
        <strain evidence="3 4">SJQ9</strain>
    </source>
</reference>
<organism evidence="3 4">
    <name type="scientific">Aquabacterium soli</name>
    <dbReference type="NCBI Taxonomy" id="2493092"/>
    <lineage>
        <taxon>Bacteria</taxon>
        <taxon>Pseudomonadati</taxon>
        <taxon>Pseudomonadota</taxon>
        <taxon>Betaproteobacteria</taxon>
        <taxon>Burkholderiales</taxon>
        <taxon>Aquabacterium</taxon>
    </lineage>
</organism>
<dbReference type="EMBL" id="RSED01000019">
    <property type="protein sequence ID" value="RRS02725.1"/>
    <property type="molecule type" value="Genomic_DNA"/>
</dbReference>
<dbReference type="RefSeq" id="WP_125244919.1">
    <property type="nucleotide sequence ID" value="NZ_RSED01000019.1"/>
</dbReference>